<protein>
    <recommendedName>
        <fullName evidence="4">VanZ-like domain-containing protein</fullName>
    </recommendedName>
</protein>
<feature type="transmembrane region" description="Helical" evidence="1">
    <location>
        <begin position="113"/>
        <end position="135"/>
    </location>
</feature>
<keyword evidence="1" id="KW-0472">Membrane</keyword>
<evidence type="ECO:0000313" key="2">
    <source>
        <dbReference type="EMBL" id="AMT92596.1"/>
    </source>
</evidence>
<feature type="transmembrane region" description="Helical" evidence="1">
    <location>
        <begin position="89"/>
        <end position="108"/>
    </location>
</feature>
<dbReference type="Proteomes" id="UP000075950">
    <property type="component" value="Chromosome"/>
</dbReference>
<evidence type="ECO:0008006" key="4">
    <source>
        <dbReference type="Google" id="ProtNLM"/>
    </source>
</evidence>
<reference evidence="3" key="1">
    <citation type="submission" date="2016-03" db="EMBL/GenBank/DDBJ databases">
        <authorList>
            <person name="Ploux O."/>
        </authorList>
    </citation>
    <scope>NUCLEOTIDE SEQUENCE [LARGE SCALE GENOMIC DNA]</scope>
    <source>
        <strain evidence="3">BS258</strain>
    </source>
</reference>
<keyword evidence="1" id="KW-0812">Transmembrane</keyword>
<name>A0A144M2K5_BRELN</name>
<keyword evidence="1" id="KW-1133">Transmembrane helix</keyword>
<dbReference type="AlphaFoldDB" id="A0A144M2K5"/>
<gene>
    <name evidence="2" type="ORF">A2T55_01250</name>
</gene>
<feature type="transmembrane region" description="Helical" evidence="1">
    <location>
        <begin position="147"/>
        <end position="165"/>
    </location>
</feature>
<sequence>MLRYLTALPYALPVVAVGAIVAAVIAKPVGRRLREHPVIVFFWMASASVVIAATVTPSGHAPGLNDGLTTTRVWAWSFPAPGALFSVNWQSMNLLLFAPLGVASGLFLRFRHIVGAASIAALLSLAVELVQYMVIPLGRAQFNSATVVIGWVGIVVGMLVGRLVASQIRKTKQKGDQGQLQS</sequence>
<organism evidence="2 3">
    <name type="scientific">Brevibacterium linens</name>
    <dbReference type="NCBI Taxonomy" id="1703"/>
    <lineage>
        <taxon>Bacteria</taxon>
        <taxon>Bacillati</taxon>
        <taxon>Actinomycetota</taxon>
        <taxon>Actinomycetes</taxon>
        <taxon>Micrococcales</taxon>
        <taxon>Brevibacteriaceae</taxon>
        <taxon>Brevibacterium</taxon>
    </lineage>
</organism>
<dbReference type="KEGG" id="bly:A2T55_01250"/>
<evidence type="ECO:0000313" key="3">
    <source>
        <dbReference type="Proteomes" id="UP000075950"/>
    </source>
</evidence>
<proteinExistence type="predicted"/>
<dbReference type="EMBL" id="CP014869">
    <property type="protein sequence ID" value="AMT92596.1"/>
    <property type="molecule type" value="Genomic_DNA"/>
</dbReference>
<feature type="transmembrane region" description="Helical" evidence="1">
    <location>
        <begin position="38"/>
        <end position="56"/>
    </location>
</feature>
<evidence type="ECO:0000256" key="1">
    <source>
        <dbReference type="SAM" id="Phobius"/>
    </source>
</evidence>
<accession>A0A144M2K5</accession>
<feature type="transmembrane region" description="Helical" evidence="1">
    <location>
        <begin position="6"/>
        <end position="26"/>
    </location>
</feature>